<accession>A0AAD7KBL6</accession>
<reference evidence="1" key="1">
    <citation type="submission" date="2023-03" db="EMBL/GenBank/DDBJ databases">
        <title>Massive genome expansion in bonnet fungi (Mycena s.s.) driven by repeated elements and novel gene families across ecological guilds.</title>
        <authorList>
            <consortium name="Lawrence Berkeley National Laboratory"/>
            <person name="Harder C.B."/>
            <person name="Miyauchi S."/>
            <person name="Viragh M."/>
            <person name="Kuo A."/>
            <person name="Thoen E."/>
            <person name="Andreopoulos B."/>
            <person name="Lu D."/>
            <person name="Skrede I."/>
            <person name="Drula E."/>
            <person name="Henrissat B."/>
            <person name="Morin E."/>
            <person name="Kohler A."/>
            <person name="Barry K."/>
            <person name="LaButti K."/>
            <person name="Morin E."/>
            <person name="Salamov A."/>
            <person name="Lipzen A."/>
            <person name="Mereny Z."/>
            <person name="Hegedus B."/>
            <person name="Baldrian P."/>
            <person name="Stursova M."/>
            <person name="Weitz H."/>
            <person name="Taylor A."/>
            <person name="Grigoriev I.V."/>
            <person name="Nagy L.G."/>
            <person name="Martin F."/>
            <person name="Kauserud H."/>
        </authorList>
    </citation>
    <scope>NUCLEOTIDE SEQUENCE</scope>
    <source>
        <strain evidence="1">CBHHK188m</strain>
    </source>
</reference>
<keyword evidence="2" id="KW-1185">Reference proteome</keyword>
<name>A0AAD7KBL6_9AGAR</name>
<dbReference type="SUPFAM" id="SSF55729">
    <property type="entry name" value="Acyl-CoA N-acyltransferases (Nat)"/>
    <property type="match status" value="1"/>
</dbReference>
<dbReference type="Gene3D" id="3.40.630.30">
    <property type="match status" value="1"/>
</dbReference>
<dbReference type="EMBL" id="JARJLG010000003">
    <property type="protein sequence ID" value="KAJ7782472.1"/>
    <property type="molecule type" value="Genomic_DNA"/>
</dbReference>
<evidence type="ECO:0008006" key="3">
    <source>
        <dbReference type="Google" id="ProtNLM"/>
    </source>
</evidence>
<dbReference type="InterPro" id="IPR016181">
    <property type="entry name" value="Acyl_CoA_acyltransferase"/>
</dbReference>
<proteinExistence type="predicted"/>
<organism evidence="1 2">
    <name type="scientific">Mycena maculata</name>
    <dbReference type="NCBI Taxonomy" id="230809"/>
    <lineage>
        <taxon>Eukaryota</taxon>
        <taxon>Fungi</taxon>
        <taxon>Dikarya</taxon>
        <taxon>Basidiomycota</taxon>
        <taxon>Agaricomycotina</taxon>
        <taxon>Agaricomycetes</taxon>
        <taxon>Agaricomycetidae</taxon>
        <taxon>Agaricales</taxon>
        <taxon>Marasmiineae</taxon>
        <taxon>Mycenaceae</taxon>
        <taxon>Mycena</taxon>
    </lineage>
</organism>
<gene>
    <name evidence="1" type="ORF">DFH07DRAFT_1055240</name>
</gene>
<protein>
    <recommendedName>
        <fullName evidence="3">N-acetyltransferase domain-containing protein</fullName>
    </recommendedName>
</protein>
<sequence length="254" mass="28775">MNLQLSPVASAPSFPGVNLRVVTDPYNDSDSDGGNFESESAAKKELDIKIEHTQNNTTTEVGHMKIQVIDIVKTLRFGFFDCLDEYSHELGKLALHLDAIGRPLPNEGCWRPEDFQNECFLIYLEELVIEQAWRGQGLGTALFPKLFHVDALRGADFIFTWPTPLSYLEPPLVNGWFGGPTPTEEAAWLAKRDRIIKFYRKAGFRRLANSHFFCLAKDPSHPSHSIPVEADAPFEELPPPATEEEARRRYMAYH</sequence>
<dbReference type="AlphaFoldDB" id="A0AAD7KBL6"/>
<comment type="caution">
    <text evidence="1">The sequence shown here is derived from an EMBL/GenBank/DDBJ whole genome shotgun (WGS) entry which is preliminary data.</text>
</comment>
<evidence type="ECO:0000313" key="1">
    <source>
        <dbReference type="EMBL" id="KAJ7782472.1"/>
    </source>
</evidence>
<dbReference type="Proteomes" id="UP001215280">
    <property type="component" value="Unassembled WGS sequence"/>
</dbReference>
<evidence type="ECO:0000313" key="2">
    <source>
        <dbReference type="Proteomes" id="UP001215280"/>
    </source>
</evidence>